<protein>
    <submittedName>
        <fullName evidence="1">Uncharacterized protein</fullName>
    </submittedName>
</protein>
<evidence type="ECO:0000313" key="1">
    <source>
        <dbReference type="EMBL" id="RVW72109.1"/>
    </source>
</evidence>
<accession>A0A438GIR5</accession>
<name>A0A438GIR5_VITVI</name>
<evidence type="ECO:0000313" key="2">
    <source>
        <dbReference type="Proteomes" id="UP000288805"/>
    </source>
</evidence>
<proteinExistence type="predicted"/>
<sequence>MPPWSTDPKLAFHFRHGMDPMSPSCPFTETYYEAESLLCLDFEVPFDLSPESIIRRPMLTTPPIEGNSDCRARPFYSELYFDQEAIVALDFYQSMTTCGVPSPSVIHFTIDGRHSVLEARHIGDLHRFDPSTEGASTWDAPCRCGVALQPLFPTTFSTEASNYFGHFIPYIRGLLLWSAPLDHGLPHPL</sequence>
<dbReference type="Proteomes" id="UP000288805">
    <property type="component" value="Unassembled WGS sequence"/>
</dbReference>
<dbReference type="AlphaFoldDB" id="A0A438GIR5"/>
<reference evidence="1 2" key="1">
    <citation type="journal article" date="2018" name="PLoS Genet.">
        <title>Population sequencing reveals clonal diversity and ancestral inbreeding in the grapevine cultivar Chardonnay.</title>
        <authorList>
            <person name="Roach M.J."/>
            <person name="Johnson D.L."/>
            <person name="Bohlmann J."/>
            <person name="van Vuuren H.J."/>
            <person name="Jones S.J."/>
            <person name="Pretorius I.S."/>
            <person name="Schmidt S.A."/>
            <person name="Borneman A.R."/>
        </authorList>
    </citation>
    <scope>NUCLEOTIDE SEQUENCE [LARGE SCALE GENOMIC DNA]</scope>
    <source>
        <strain evidence="2">cv. Chardonnay</strain>
        <tissue evidence="1">Leaf</tissue>
    </source>
</reference>
<gene>
    <name evidence="1" type="ORF">CK203_054776</name>
</gene>
<comment type="caution">
    <text evidence="1">The sequence shown here is derived from an EMBL/GenBank/DDBJ whole genome shotgun (WGS) entry which is preliminary data.</text>
</comment>
<dbReference type="EMBL" id="QGNW01000423">
    <property type="protein sequence ID" value="RVW72109.1"/>
    <property type="molecule type" value="Genomic_DNA"/>
</dbReference>
<organism evidence="1 2">
    <name type="scientific">Vitis vinifera</name>
    <name type="common">Grape</name>
    <dbReference type="NCBI Taxonomy" id="29760"/>
    <lineage>
        <taxon>Eukaryota</taxon>
        <taxon>Viridiplantae</taxon>
        <taxon>Streptophyta</taxon>
        <taxon>Embryophyta</taxon>
        <taxon>Tracheophyta</taxon>
        <taxon>Spermatophyta</taxon>
        <taxon>Magnoliopsida</taxon>
        <taxon>eudicotyledons</taxon>
        <taxon>Gunneridae</taxon>
        <taxon>Pentapetalae</taxon>
        <taxon>rosids</taxon>
        <taxon>Vitales</taxon>
        <taxon>Vitaceae</taxon>
        <taxon>Viteae</taxon>
        <taxon>Vitis</taxon>
    </lineage>
</organism>